<comment type="caution">
    <text evidence="1">The sequence shown here is derived from an EMBL/GenBank/DDBJ whole genome shotgun (WGS) entry which is preliminary data.</text>
</comment>
<keyword evidence="2" id="KW-1185">Reference proteome</keyword>
<evidence type="ECO:0000313" key="2">
    <source>
        <dbReference type="Proteomes" id="UP001283361"/>
    </source>
</evidence>
<organism evidence="1 2">
    <name type="scientific">Elysia crispata</name>
    <name type="common">lettuce slug</name>
    <dbReference type="NCBI Taxonomy" id="231223"/>
    <lineage>
        <taxon>Eukaryota</taxon>
        <taxon>Metazoa</taxon>
        <taxon>Spiralia</taxon>
        <taxon>Lophotrochozoa</taxon>
        <taxon>Mollusca</taxon>
        <taxon>Gastropoda</taxon>
        <taxon>Heterobranchia</taxon>
        <taxon>Euthyneura</taxon>
        <taxon>Panpulmonata</taxon>
        <taxon>Sacoglossa</taxon>
        <taxon>Placobranchoidea</taxon>
        <taxon>Plakobranchidae</taxon>
        <taxon>Elysia</taxon>
    </lineage>
</organism>
<evidence type="ECO:0000313" key="1">
    <source>
        <dbReference type="EMBL" id="KAK3789755.1"/>
    </source>
</evidence>
<accession>A0AAE1AKW5</accession>
<protein>
    <submittedName>
        <fullName evidence="1">Uncharacterized protein</fullName>
    </submittedName>
</protein>
<reference evidence="1" key="1">
    <citation type="journal article" date="2023" name="G3 (Bethesda)">
        <title>A reference genome for the long-term kleptoplast-retaining sea slug Elysia crispata morphotype clarki.</title>
        <authorList>
            <person name="Eastman K.E."/>
            <person name="Pendleton A.L."/>
            <person name="Shaikh M.A."/>
            <person name="Suttiyut T."/>
            <person name="Ogas R."/>
            <person name="Tomko P."/>
            <person name="Gavelis G."/>
            <person name="Widhalm J.R."/>
            <person name="Wisecaver J.H."/>
        </authorList>
    </citation>
    <scope>NUCLEOTIDE SEQUENCE</scope>
    <source>
        <strain evidence="1">ECLA1</strain>
    </source>
</reference>
<name>A0AAE1AKW5_9GAST</name>
<sequence>MSVGVCTRETKKSLIQQITSEVNTTEIVFIHDDCPERETVTPQPVRLDLLRRSFSDFCLLRFRTFPHGNPWCPDQSWVGQGIPVPVTCNRCSRTCVEDVPALFRY</sequence>
<dbReference type="AlphaFoldDB" id="A0AAE1AKW5"/>
<proteinExistence type="predicted"/>
<gene>
    <name evidence="1" type="ORF">RRG08_036048</name>
</gene>
<dbReference type="EMBL" id="JAWDGP010001628">
    <property type="protein sequence ID" value="KAK3789755.1"/>
    <property type="molecule type" value="Genomic_DNA"/>
</dbReference>
<dbReference type="Proteomes" id="UP001283361">
    <property type="component" value="Unassembled WGS sequence"/>
</dbReference>